<gene>
    <name evidence="1" type="ORF">PGLA1383_LOCUS8036</name>
</gene>
<dbReference type="AlphaFoldDB" id="A0A813DSE0"/>
<evidence type="ECO:0000313" key="1">
    <source>
        <dbReference type="EMBL" id="CAE8589266.1"/>
    </source>
</evidence>
<dbReference type="OrthoDB" id="10449463at2759"/>
<dbReference type="Proteomes" id="UP000654075">
    <property type="component" value="Unassembled WGS sequence"/>
</dbReference>
<protein>
    <submittedName>
        <fullName evidence="1">Uncharacterized protein</fullName>
    </submittedName>
</protein>
<sequence length="419" mass="45096">MAVPHLAIPKVSLPRHFWNWRRCSSATSIGRGLHREDFHGPRLCTAQLRPALDRGVLVTLRHPAAQLKSLIVHVDDVIVVSGVNVGSSDLRTRVCAAGLVAQPAHGSPAAAEGLTLQDSDAFEVAVAGWSGLTLAPLYADFAGLLTDAARLPLRAEDIPTLYATEGHAGLAVPPLLFAEHLGLSQLTAECFLEAMSTGTRTFLEAAREATTTPGEERSAAQLSDFVQSTDWVTAQKGDEVQLLAWVRQPERLLCGFGAGGLAAERGTRRLDAAPASHSRSGDEAQLHAQRGLGSTAARSLNGHELFSAAAPDEKCYVRELRDAVAASLPVVEGDVSELWGLLWLVPGLKRSLQLLDATHLPWPQKVWLLQHIRLLCERLLAFLEEDSSPFRFLLKRGEGEGEGGRNAWEVRVASCGGGR</sequence>
<keyword evidence="2" id="KW-1185">Reference proteome</keyword>
<proteinExistence type="predicted"/>
<evidence type="ECO:0000313" key="2">
    <source>
        <dbReference type="Proteomes" id="UP000654075"/>
    </source>
</evidence>
<accession>A0A813DSE0</accession>
<comment type="caution">
    <text evidence="1">The sequence shown here is derived from an EMBL/GenBank/DDBJ whole genome shotgun (WGS) entry which is preliminary data.</text>
</comment>
<name>A0A813DSE0_POLGL</name>
<organism evidence="1 2">
    <name type="scientific">Polarella glacialis</name>
    <name type="common">Dinoflagellate</name>
    <dbReference type="NCBI Taxonomy" id="89957"/>
    <lineage>
        <taxon>Eukaryota</taxon>
        <taxon>Sar</taxon>
        <taxon>Alveolata</taxon>
        <taxon>Dinophyceae</taxon>
        <taxon>Suessiales</taxon>
        <taxon>Suessiaceae</taxon>
        <taxon>Polarella</taxon>
    </lineage>
</organism>
<dbReference type="EMBL" id="CAJNNV010003588">
    <property type="protein sequence ID" value="CAE8589266.1"/>
    <property type="molecule type" value="Genomic_DNA"/>
</dbReference>
<reference evidence="1" key="1">
    <citation type="submission" date="2021-02" db="EMBL/GenBank/DDBJ databases">
        <authorList>
            <person name="Dougan E. K."/>
            <person name="Rhodes N."/>
            <person name="Thang M."/>
            <person name="Chan C."/>
        </authorList>
    </citation>
    <scope>NUCLEOTIDE SEQUENCE</scope>
</reference>